<evidence type="ECO:0000313" key="1">
    <source>
        <dbReference type="EMBL" id="MCQ8835734.1"/>
    </source>
</evidence>
<proteinExistence type="predicted"/>
<protein>
    <submittedName>
        <fullName evidence="1">Uncharacterized protein</fullName>
    </submittedName>
</protein>
<dbReference type="EMBL" id="JANIIC010000090">
    <property type="protein sequence ID" value="MCQ8835734.1"/>
    <property type="molecule type" value="Genomic_DNA"/>
</dbReference>
<dbReference type="AlphaFoldDB" id="A0A9X2M5X9"/>
<sequence>MGPRPLYLIFCRLLGCFLLPNRDPWSLRPGCPVESSPPPRTILERTVNGWPGLAVESEGRIETVFAFAVSDDNRSRSDGRNSR</sequence>
<dbReference type="Proteomes" id="UP001142400">
    <property type="component" value="Unassembled WGS sequence"/>
</dbReference>
<evidence type="ECO:0000313" key="2">
    <source>
        <dbReference type="Proteomes" id="UP001142400"/>
    </source>
</evidence>
<accession>A0A9X2M5X9</accession>
<name>A0A9X2M5X9_STRMQ</name>
<gene>
    <name evidence="1" type="ORF">NQU54_43660</name>
</gene>
<organism evidence="1 2">
    <name type="scientific">Streptomyces malaysiensis subsp. samsunensis</name>
    <dbReference type="NCBI Taxonomy" id="459658"/>
    <lineage>
        <taxon>Bacteria</taxon>
        <taxon>Bacillati</taxon>
        <taxon>Actinomycetota</taxon>
        <taxon>Actinomycetes</taxon>
        <taxon>Kitasatosporales</taxon>
        <taxon>Streptomycetaceae</taxon>
        <taxon>Streptomyces</taxon>
        <taxon>Streptomyces violaceusniger group</taxon>
    </lineage>
</organism>
<dbReference type="RefSeq" id="WP_257635854.1">
    <property type="nucleotide sequence ID" value="NZ_JANIIC010000090.1"/>
</dbReference>
<reference evidence="1" key="1">
    <citation type="submission" date="2022-06" db="EMBL/GenBank/DDBJ databases">
        <title>WGS of actinobacteria.</title>
        <authorList>
            <person name="Thawai C."/>
        </authorList>
    </citation>
    <scope>NUCLEOTIDE SEQUENCE</scope>
    <source>
        <strain evidence="1">DSM 42010</strain>
    </source>
</reference>
<comment type="caution">
    <text evidence="1">The sequence shown here is derived from an EMBL/GenBank/DDBJ whole genome shotgun (WGS) entry which is preliminary data.</text>
</comment>
<keyword evidence="2" id="KW-1185">Reference proteome</keyword>